<protein>
    <recommendedName>
        <fullName evidence="4">DUF4377 domain-containing protein</fullName>
    </recommendedName>
</protein>
<dbReference type="RefSeq" id="WP_209138834.1">
    <property type="nucleotide sequence ID" value="NZ_JAGHKO010000001.1"/>
</dbReference>
<name>A0ABS3YSC3_9BACT</name>
<keyword evidence="1" id="KW-0732">Signal</keyword>
<feature type="chain" id="PRO_5046703386" description="DUF4377 domain-containing protein" evidence="1">
    <location>
        <begin position="21"/>
        <end position="202"/>
    </location>
</feature>
<dbReference type="PROSITE" id="PS51257">
    <property type="entry name" value="PROKAR_LIPOPROTEIN"/>
    <property type="match status" value="1"/>
</dbReference>
<sequence length="202" mass="23036">MKRVCAIIFVLTLLILSACDSDSGRRLSINSKKFIPYKGHEWLIFKSDQGEKDTIKLSGYEDFYTAVGSVSHYTNYETYRLNCLWPLHNAGDSLKSKKYLISVSVAQTGKTDVSFSYDDWSKYYHFWSNEDLDSIYKRNKEVVQIGSNVIADVVRIRNQELGTSAPTYMSIIYWSMTKGIIGFSLVNGTMWKLEKVISSAAN</sequence>
<keyword evidence="3" id="KW-1185">Reference proteome</keyword>
<proteinExistence type="predicted"/>
<feature type="signal peptide" evidence="1">
    <location>
        <begin position="1"/>
        <end position="20"/>
    </location>
</feature>
<reference evidence="2 3" key="1">
    <citation type="submission" date="2021-03" db="EMBL/GenBank/DDBJ databases">
        <title>Assistant Professor.</title>
        <authorList>
            <person name="Huq M.A."/>
        </authorList>
    </citation>
    <scope>NUCLEOTIDE SEQUENCE [LARGE SCALE GENOMIC DNA]</scope>
    <source>
        <strain evidence="2 3">MAH-29</strain>
    </source>
</reference>
<gene>
    <name evidence="2" type="ORF">J7I42_11025</name>
</gene>
<evidence type="ECO:0000313" key="3">
    <source>
        <dbReference type="Proteomes" id="UP000677244"/>
    </source>
</evidence>
<dbReference type="Proteomes" id="UP000677244">
    <property type="component" value="Unassembled WGS sequence"/>
</dbReference>
<comment type="caution">
    <text evidence="2">The sequence shown here is derived from an EMBL/GenBank/DDBJ whole genome shotgun (WGS) entry which is preliminary data.</text>
</comment>
<accession>A0ABS3YSC3</accession>
<organism evidence="2 3">
    <name type="scientific">Niastella soli</name>
    <dbReference type="NCBI Taxonomy" id="2821487"/>
    <lineage>
        <taxon>Bacteria</taxon>
        <taxon>Pseudomonadati</taxon>
        <taxon>Bacteroidota</taxon>
        <taxon>Chitinophagia</taxon>
        <taxon>Chitinophagales</taxon>
        <taxon>Chitinophagaceae</taxon>
        <taxon>Niastella</taxon>
    </lineage>
</organism>
<evidence type="ECO:0008006" key="4">
    <source>
        <dbReference type="Google" id="ProtNLM"/>
    </source>
</evidence>
<evidence type="ECO:0000256" key="1">
    <source>
        <dbReference type="SAM" id="SignalP"/>
    </source>
</evidence>
<dbReference type="EMBL" id="JAGHKO010000001">
    <property type="protein sequence ID" value="MBO9200797.1"/>
    <property type="molecule type" value="Genomic_DNA"/>
</dbReference>
<evidence type="ECO:0000313" key="2">
    <source>
        <dbReference type="EMBL" id="MBO9200797.1"/>
    </source>
</evidence>